<reference evidence="20" key="1">
    <citation type="submission" date="2021-02" db="EMBL/GenBank/DDBJ databases">
        <title>Genome sequence Cadophora malorum strain M34.</title>
        <authorList>
            <person name="Stefanovic E."/>
            <person name="Vu D."/>
            <person name="Scully C."/>
            <person name="Dijksterhuis J."/>
            <person name="Roader J."/>
            <person name="Houbraken J."/>
        </authorList>
    </citation>
    <scope>NUCLEOTIDE SEQUENCE</scope>
    <source>
        <strain evidence="20">M34</strain>
    </source>
</reference>
<dbReference type="PANTHER" id="PTHR28216:SF1">
    <property type="entry name" value="DASH COMPLEX SUBUNIT DUO1"/>
    <property type="match status" value="1"/>
</dbReference>
<dbReference type="EMBL" id="JAFJYH010000133">
    <property type="protein sequence ID" value="KAG4418233.1"/>
    <property type="molecule type" value="Genomic_DNA"/>
</dbReference>
<keyword evidence="16" id="KW-0137">Centromere</keyword>
<evidence type="ECO:0000256" key="2">
    <source>
        <dbReference type="ARBA" id="ARBA00004186"/>
    </source>
</evidence>
<dbReference type="GO" id="GO:0072686">
    <property type="term" value="C:mitotic spindle"/>
    <property type="evidence" value="ECO:0007669"/>
    <property type="project" value="InterPro"/>
</dbReference>
<evidence type="ECO:0000256" key="9">
    <source>
        <dbReference type="ARBA" id="ARBA00022776"/>
    </source>
</evidence>
<evidence type="ECO:0000256" key="13">
    <source>
        <dbReference type="ARBA" id="ARBA00023212"/>
    </source>
</evidence>
<evidence type="ECO:0000256" key="7">
    <source>
        <dbReference type="ARBA" id="ARBA00022618"/>
    </source>
</evidence>
<dbReference type="GO" id="GO:0042729">
    <property type="term" value="C:DASH complex"/>
    <property type="evidence" value="ECO:0007669"/>
    <property type="project" value="InterPro"/>
</dbReference>
<comment type="subcellular location">
    <subcellularLocation>
        <location evidence="3">Chromosome</location>
        <location evidence="3">Centromere</location>
        <location evidence="3">Kinetochore</location>
    </subcellularLocation>
    <subcellularLocation>
        <location evidence="2">Cytoplasm</location>
        <location evidence="2">Cytoskeleton</location>
        <location evidence="2">Spindle</location>
    </subcellularLocation>
    <subcellularLocation>
        <location evidence="1">Nucleus</location>
    </subcellularLocation>
</comment>
<proteinExistence type="inferred from homology"/>
<dbReference type="InterPro" id="IPR013960">
    <property type="entry name" value="DASH_Duo1"/>
</dbReference>
<feature type="compositionally biased region" description="Gly residues" evidence="19">
    <location>
        <begin position="219"/>
        <end position="231"/>
    </location>
</feature>
<dbReference type="Proteomes" id="UP000664132">
    <property type="component" value="Unassembled WGS sequence"/>
</dbReference>
<feature type="region of interest" description="Disordered" evidence="19">
    <location>
        <begin position="145"/>
        <end position="238"/>
    </location>
</feature>
<evidence type="ECO:0000256" key="1">
    <source>
        <dbReference type="ARBA" id="ARBA00004123"/>
    </source>
</evidence>
<dbReference type="PANTHER" id="PTHR28216">
    <property type="entry name" value="DASH COMPLEX SUBUNIT DUO1"/>
    <property type="match status" value="1"/>
</dbReference>
<keyword evidence="9" id="KW-0498">Mitosis</keyword>
<keyword evidence="13" id="KW-0206">Cytoskeleton</keyword>
<accession>A0A8H7TG65</accession>
<keyword evidence="5" id="KW-0158">Chromosome</keyword>
<evidence type="ECO:0000256" key="6">
    <source>
        <dbReference type="ARBA" id="ARBA00022490"/>
    </source>
</evidence>
<evidence type="ECO:0000256" key="15">
    <source>
        <dbReference type="ARBA" id="ARBA00023306"/>
    </source>
</evidence>
<feature type="compositionally biased region" description="Basic and acidic residues" evidence="19">
    <location>
        <begin position="146"/>
        <end position="172"/>
    </location>
</feature>
<keyword evidence="21" id="KW-1185">Reference proteome</keyword>
<evidence type="ECO:0000256" key="14">
    <source>
        <dbReference type="ARBA" id="ARBA00023242"/>
    </source>
</evidence>
<comment type="caution">
    <text evidence="20">The sequence shown here is derived from an EMBL/GenBank/DDBJ whole genome shotgun (WGS) entry which is preliminary data.</text>
</comment>
<keyword evidence="12" id="KW-0175">Coiled coil</keyword>
<dbReference type="GO" id="GO:0051301">
    <property type="term" value="P:cell division"/>
    <property type="evidence" value="ECO:0007669"/>
    <property type="project" value="UniProtKB-KW"/>
</dbReference>
<evidence type="ECO:0000256" key="17">
    <source>
        <dbReference type="ARBA" id="ARBA00044152"/>
    </source>
</evidence>
<feature type="compositionally biased region" description="Low complexity" evidence="19">
    <location>
        <begin position="207"/>
        <end position="218"/>
    </location>
</feature>
<gene>
    <name evidence="20" type="ORF">IFR04_008591</name>
</gene>
<evidence type="ECO:0000313" key="21">
    <source>
        <dbReference type="Proteomes" id="UP000664132"/>
    </source>
</evidence>
<evidence type="ECO:0000256" key="8">
    <source>
        <dbReference type="ARBA" id="ARBA00022701"/>
    </source>
</evidence>
<keyword evidence="7" id="KW-0132">Cell division</keyword>
<comment type="similarity">
    <text evidence="4">Belongs to the DASH complex DUO1 family.</text>
</comment>
<evidence type="ECO:0000256" key="3">
    <source>
        <dbReference type="ARBA" id="ARBA00004629"/>
    </source>
</evidence>
<keyword evidence="15" id="KW-0131">Cell cycle</keyword>
<sequence length="238" mass="25701">MSTPDIGKLDLSDSDNEDLFASPSRTSKTTQKLPTKHADSNAQAPRNAESKYDTEQAREATLQRELESVRSINEVIEGVVSSLETAKGNMDTVSRTVTSASTLLNTWIRILSQTEHNQRLILNPNWQGASQDVTDMENETVLKAQAAERRAAEEESRREEARRRAEDEERQRQAGTTVRGTRGRGRGRGTGRGSVSGTGYVAGGSLTGSSRGSSQTGRIGTGIGRGLGGTRGRGRGVR</sequence>
<keyword evidence="6" id="KW-0963">Cytoplasm</keyword>
<evidence type="ECO:0000256" key="18">
    <source>
        <dbReference type="ARBA" id="ARBA00044358"/>
    </source>
</evidence>
<name>A0A8H7TG65_9HELO</name>
<evidence type="ECO:0000256" key="16">
    <source>
        <dbReference type="ARBA" id="ARBA00023328"/>
    </source>
</evidence>
<keyword evidence="10" id="KW-0159">Chromosome partition</keyword>
<dbReference type="OrthoDB" id="5599235at2759"/>
<evidence type="ECO:0000313" key="20">
    <source>
        <dbReference type="EMBL" id="KAG4418233.1"/>
    </source>
</evidence>
<keyword evidence="8" id="KW-0493">Microtubule</keyword>
<evidence type="ECO:0000256" key="4">
    <source>
        <dbReference type="ARBA" id="ARBA00005366"/>
    </source>
</evidence>
<evidence type="ECO:0000256" key="19">
    <source>
        <dbReference type="SAM" id="MobiDB-lite"/>
    </source>
</evidence>
<dbReference type="AlphaFoldDB" id="A0A8H7TG65"/>
<dbReference type="GO" id="GO:0007059">
    <property type="term" value="P:chromosome segregation"/>
    <property type="evidence" value="ECO:0007669"/>
    <property type="project" value="UniProtKB-KW"/>
</dbReference>
<keyword evidence="11" id="KW-0995">Kinetochore</keyword>
<dbReference type="GO" id="GO:0000278">
    <property type="term" value="P:mitotic cell cycle"/>
    <property type="evidence" value="ECO:0007669"/>
    <property type="project" value="InterPro"/>
</dbReference>
<feature type="compositionally biased region" description="Polar residues" evidence="19">
    <location>
        <begin position="23"/>
        <end position="33"/>
    </location>
</feature>
<evidence type="ECO:0000256" key="10">
    <source>
        <dbReference type="ARBA" id="ARBA00022829"/>
    </source>
</evidence>
<dbReference type="GO" id="GO:0005874">
    <property type="term" value="C:microtubule"/>
    <property type="evidence" value="ECO:0007669"/>
    <property type="project" value="UniProtKB-KW"/>
</dbReference>
<protein>
    <recommendedName>
        <fullName evidence="17">DASH complex subunit DUO1</fullName>
    </recommendedName>
    <alternativeName>
        <fullName evidence="18">Outer kinetochore protein DUO1</fullName>
    </alternativeName>
</protein>
<feature type="region of interest" description="Disordered" evidence="19">
    <location>
        <begin position="1"/>
        <end position="56"/>
    </location>
</feature>
<feature type="compositionally biased region" description="Gly residues" evidence="19">
    <location>
        <begin position="190"/>
        <end position="206"/>
    </location>
</feature>
<evidence type="ECO:0000256" key="11">
    <source>
        <dbReference type="ARBA" id="ARBA00022838"/>
    </source>
</evidence>
<evidence type="ECO:0000256" key="12">
    <source>
        <dbReference type="ARBA" id="ARBA00023054"/>
    </source>
</evidence>
<dbReference type="Pfam" id="PF08651">
    <property type="entry name" value="DASH_Duo1"/>
    <property type="match status" value="1"/>
</dbReference>
<evidence type="ECO:0000256" key="5">
    <source>
        <dbReference type="ARBA" id="ARBA00022454"/>
    </source>
</evidence>
<keyword evidence="14" id="KW-0539">Nucleus</keyword>
<organism evidence="20 21">
    <name type="scientific">Cadophora malorum</name>
    <dbReference type="NCBI Taxonomy" id="108018"/>
    <lineage>
        <taxon>Eukaryota</taxon>
        <taxon>Fungi</taxon>
        <taxon>Dikarya</taxon>
        <taxon>Ascomycota</taxon>
        <taxon>Pezizomycotina</taxon>
        <taxon>Leotiomycetes</taxon>
        <taxon>Helotiales</taxon>
        <taxon>Ploettnerulaceae</taxon>
        <taxon>Cadophora</taxon>
    </lineage>
</organism>